<dbReference type="AlphaFoldDB" id="A0A8J4BRN4"/>
<dbReference type="Proteomes" id="UP000747399">
    <property type="component" value="Unassembled WGS sequence"/>
</dbReference>
<evidence type="ECO:0000313" key="2">
    <source>
        <dbReference type="Proteomes" id="UP000747399"/>
    </source>
</evidence>
<reference evidence="1" key="1">
    <citation type="journal article" date="2021" name="Proc. Natl. Acad. Sci. U.S.A.">
        <title>Three genomes in the algal genus Volvox reveal the fate of a haploid sex-determining region after a transition to homothallism.</title>
        <authorList>
            <person name="Yamamoto K."/>
            <person name="Hamaji T."/>
            <person name="Kawai-Toyooka H."/>
            <person name="Matsuzaki R."/>
            <person name="Takahashi F."/>
            <person name="Nishimura Y."/>
            <person name="Kawachi M."/>
            <person name="Noguchi H."/>
            <person name="Minakuchi Y."/>
            <person name="Umen J.G."/>
            <person name="Toyoda A."/>
            <person name="Nozaki H."/>
        </authorList>
    </citation>
    <scope>NUCLEOTIDE SEQUENCE</scope>
    <source>
        <strain evidence="1">NIES-3780</strain>
    </source>
</reference>
<comment type="caution">
    <text evidence="1">The sequence shown here is derived from an EMBL/GenBank/DDBJ whole genome shotgun (WGS) entry which is preliminary data.</text>
</comment>
<keyword evidence="2" id="KW-1185">Reference proteome</keyword>
<protein>
    <submittedName>
        <fullName evidence="1">Uncharacterized protein</fullName>
    </submittedName>
</protein>
<name>A0A8J4BRN4_9CHLO</name>
<accession>A0A8J4BRN4</accession>
<proteinExistence type="predicted"/>
<sequence length="110" mass="11791">MDHADASCKLLAAYTGGPSANDVPLGHHLLFGNENIYTFYRSVKQTELGFLHLKVSFSFVQAAAAGSEPNCQTQLRSDRFTRWLDKHTAICSEDMQAIMVLGGSGAGGAA</sequence>
<evidence type="ECO:0000313" key="1">
    <source>
        <dbReference type="EMBL" id="GIL66555.1"/>
    </source>
</evidence>
<organism evidence="1 2">
    <name type="scientific">Volvox africanus</name>
    <dbReference type="NCBI Taxonomy" id="51714"/>
    <lineage>
        <taxon>Eukaryota</taxon>
        <taxon>Viridiplantae</taxon>
        <taxon>Chlorophyta</taxon>
        <taxon>core chlorophytes</taxon>
        <taxon>Chlorophyceae</taxon>
        <taxon>CS clade</taxon>
        <taxon>Chlamydomonadales</taxon>
        <taxon>Volvocaceae</taxon>
        <taxon>Volvox</taxon>
    </lineage>
</organism>
<dbReference type="EMBL" id="BNCO01000086">
    <property type="protein sequence ID" value="GIL66555.1"/>
    <property type="molecule type" value="Genomic_DNA"/>
</dbReference>
<gene>
    <name evidence="1" type="ORF">Vafri_20047</name>
</gene>